<dbReference type="Proteomes" id="UP001234581">
    <property type="component" value="Unassembled WGS sequence"/>
</dbReference>
<proteinExistence type="predicted"/>
<evidence type="ECO:0000256" key="1">
    <source>
        <dbReference type="SAM" id="MobiDB-lite"/>
    </source>
</evidence>
<sequence length="341" mass="37061">MDTTTFRHPYHASATTAPKVHGSKYYGHGRAGPSTLLRLPRPYSNLVSAPATMLHPSVATTAATAAAASSTTMHSASAMPTFVVQLPSSAVVQSDPNFGTNSPASTTTPLANNNNSINVDQQDHNNSNNAHLIGPIVGTIGGVIVICLAAFFLLRKRKTNNHTSPSSANNQPWGYNQRQRKDSESGHSTLRENSAYHLHPPPAYTSRDAKRLTADTLVSIDQRSSLSTMVSKRQYMPQLAYSPSKASLNQRDQELGVSPSNTLIGTLSENDDDLKHNNNGRQRVPSYQPQVAIQQPEEPTITNEPPPPAGEEEIQSYYNYISQNETHSRSPTTTEPHDQKS</sequence>
<name>A0AAD7UYM2_9FUNG</name>
<organism evidence="3 4">
    <name type="scientific">Lichtheimia ornata</name>
    <dbReference type="NCBI Taxonomy" id="688661"/>
    <lineage>
        <taxon>Eukaryota</taxon>
        <taxon>Fungi</taxon>
        <taxon>Fungi incertae sedis</taxon>
        <taxon>Mucoromycota</taxon>
        <taxon>Mucoromycotina</taxon>
        <taxon>Mucoromycetes</taxon>
        <taxon>Mucorales</taxon>
        <taxon>Lichtheimiaceae</taxon>
        <taxon>Lichtheimia</taxon>
    </lineage>
</organism>
<comment type="caution">
    <text evidence="3">The sequence shown here is derived from an EMBL/GenBank/DDBJ whole genome shotgun (WGS) entry which is preliminary data.</text>
</comment>
<dbReference type="RefSeq" id="XP_058340010.1">
    <property type="nucleotide sequence ID" value="XM_058489299.1"/>
</dbReference>
<dbReference type="EMBL" id="JARTCD010000053">
    <property type="protein sequence ID" value="KAJ8655097.1"/>
    <property type="molecule type" value="Genomic_DNA"/>
</dbReference>
<keyword evidence="4" id="KW-1185">Reference proteome</keyword>
<evidence type="ECO:0000256" key="2">
    <source>
        <dbReference type="SAM" id="Phobius"/>
    </source>
</evidence>
<accession>A0AAD7UYM2</accession>
<evidence type="ECO:0000313" key="4">
    <source>
        <dbReference type="Proteomes" id="UP001234581"/>
    </source>
</evidence>
<feature type="region of interest" description="Disordered" evidence="1">
    <location>
        <begin position="242"/>
        <end position="341"/>
    </location>
</feature>
<dbReference type="AlphaFoldDB" id="A0AAD7UYM2"/>
<feature type="transmembrane region" description="Helical" evidence="2">
    <location>
        <begin position="132"/>
        <end position="154"/>
    </location>
</feature>
<feature type="compositionally biased region" description="Polar residues" evidence="1">
    <location>
        <begin position="161"/>
        <end position="177"/>
    </location>
</feature>
<keyword evidence="2" id="KW-1133">Transmembrane helix</keyword>
<gene>
    <name evidence="3" type="ORF">O0I10_009304</name>
</gene>
<feature type="compositionally biased region" description="Polar residues" evidence="1">
    <location>
        <begin position="316"/>
        <end position="334"/>
    </location>
</feature>
<feature type="compositionally biased region" description="Polar residues" evidence="1">
    <location>
        <begin position="277"/>
        <end position="293"/>
    </location>
</feature>
<keyword evidence="2" id="KW-0472">Membrane</keyword>
<feature type="compositionally biased region" description="Polar residues" evidence="1">
    <location>
        <begin position="258"/>
        <end position="268"/>
    </location>
</feature>
<feature type="region of interest" description="Disordered" evidence="1">
    <location>
        <begin position="97"/>
        <end position="123"/>
    </location>
</feature>
<keyword evidence="2" id="KW-0812">Transmembrane</keyword>
<reference evidence="3 4" key="1">
    <citation type="submission" date="2023-03" db="EMBL/GenBank/DDBJ databases">
        <title>Genome sequence of Lichtheimia ornata CBS 291.66.</title>
        <authorList>
            <person name="Mohabir J.T."/>
            <person name="Shea T.P."/>
            <person name="Kurbessoian T."/>
            <person name="Berby B."/>
            <person name="Fontaine J."/>
            <person name="Livny J."/>
            <person name="Gnirke A."/>
            <person name="Stajich J.E."/>
            <person name="Cuomo C.A."/>
        </authorList>
    </citation>
    <scope>NUCLEOTIDE SEQUENCE [LARGE SCALE GENOMIC DNA]</scope>
    <source>
        <strain evidence="3">CBS 291.66</strain>
    </source>
</reference>
<protein>
    <submittedName>
        <fullName evidence="3">Uncharacterized protein</fullName>
    </submittedName>
</protein>
<evidence type="ECO:0000313" key="3">
    <source>
        <dbReference type="EMBL" id="KAJ8655097.1"/>
    </source>
</evidence>
<feature type="region of interest" description="Disordered" evidence="1">
    <location>
        <begin position="160"/>
        <end position="208"/>
    </location>
</feature>
<dbReference type="GeneID" id="83216711"/>